<evidence type="ECO:0000256" key="2">
    <source>
        <dbReference type="ARBA" id="ARBA00007776"/>
    </source>
</evidence>
<evidence type="ECO:0000256" key="3">
    <source>
        <dbReference type="ARBA" id="ARBA00022475"/>
    </source>
</evidence>
<protein>
    <submittedName>
        <fullName evidence="9">MreD protein</fullName>
    </submittedName>
</protein>
<accession>A0A0R2N5C5</accession>
<sequence length="181" mass="20830">MIQSSKLKYIYPIGLFIAFFLDGAINQVFSADLFQFPYSMISNLIIIWMVFTIFFTGQDQIHFLLWALVLGLMFDWYYTGIFGVNLFIYPLVVMAVQGIKPFVRTTFISVLTVTLVALVLSNSLFYAVFTFLRLTNVSVVFFIGYSLLPTIILNLSMVVVLYYPLKQLFRRTRGASSRTLE</sequence>
<evidence type="ECO:0000256" key="7">
    <source>
        <dbReference type="ARBA" id="ARBA00023136"/>
    </source>
</evidence>
<keyword evidence="5" id="KW-0133">Cell shape</keyword>
<evidence type="ECO:0000256" key="5">
    <source>
        <dbReference type="ARBA" id="ARBA00022960"/>
    </source>
</evidence>
<dbReference type="PATRIC" id="fig|480391.4.peg.1489"/>
<organism evidence="9 10">
    <name type="scientific">Pediococcus argentinicus</name>
    <dbReference type="NCBI Taxonomy" id="480391"/>
    <lineage>
        <taxon>Bacteria</taxon>
        <taxon>Bacillati</taxon>
        <taxon>Bacillota</taxon>
        <taxon>Bacilli</taxon>
        <taxon>Lactobacillales</taxon>
        <taxon>Lactobacillaceae</taxon>
        <taxon>Pediococcus</taxon>
    </lineage>
</organism>
<dbReference type="Pfam" id="PF04093">
    <property type="entry name" value="MreD"/>
    <property type="match status" value="1"/>
</dbReference>
<comment type="subcellular location">
    <subcellularLocation>
        <location evidence="1">Cell membrane</location>
        <topology evidence="1">Multi-pass membrane protein</topology>
    </subcellularLocation>
</comment>
<dbReference type="EMBL" id="JQCQ01000053">
    <property type="protein sequence ID" value="KRO21023.1"/>
    <property type="molecule type" value="Genomic_DNA"/>
</dbReference>
<reference evidence="9 10" key="1">
    <citation type="journal article" date="2015" name="Genome Announc.">
        <title>Expanding the biotechnology potential of lactobacilli through comparative genomics of 213 strains and associated genera.</title>
        <authorList>
            <person name="Sun Z."/>
            <person name="Harris H.M."/>
            <person name="McCann A."/>
            <person name="Guo C."/>
            <person name="Argimon S."/>
            <person name="Zhang W."/>
            <person name="Yang X."/>
            <person name="Jeffery I.B."/>
            <person name="Cooney J.C."/>
            <person name="Kagawa T.F."/>
            <person name="Liu W."/>
            <person name="Song Y."/>
            <person name="Salvetti E."/>
            <person name="Wrobel A."/>
            <person name="Rasinkangas P."/>
            <person name="Parkhill J."/>
            <person name="Rea M.C."/>
            <person name="O'Sullivan O."/>
            <person name="Ritari J."/>
            <person name="Douillard F.P."/>
            <person name="Paul Ross R."/>
            <person name="Yang R."/>
            <person name="Briner A.E."/>
            <person name="Felis G.E."/>
            <person name="de Vos W.M."/>
            <person name="Barrangou R."/>
            <person name="Klaenhammer T.R."/>
            <person name="Caufield P.W."/>
            <person name="Cui Y."/>
            <person name="Zhang H."/>
            <person name="O'Toole P.W."/>
        </authorList>
    </citation>
    <scope>NUCLEOTIDE SEQUENCE [LARGE SCALE GENOMIC DNA]</scope>
    <source>
        <strain evidence="9 10">DSM 23026</strain>
    </source>
</reference>
<comment type="caution">
    <text evidence="9">The sequence shown here is derived from an EMBL/GenBank/DDBJ whole genome shotgun (WGS) entry which is preliminary data.</text>
</comment>
<feature type="transmembrane region" description="Helical" evidence="8">
    <location>
        <begin position="110"/>
        <end position="132"/>
    </location>
</feature>
<keyword evidence="3" id="KW-1003">Cell membrane</keyword>
<evidence type="ECO:0000256" key="1">
    <source>
        <dbReference type="ARBA" id="ARBA00004651"/>
    </source>
</evidence>
<evidence type="ECO:0000313" key="10">
    <source>
        <dbReference type="Proteomes" id="UP000051249"/>
    </source>
</evidence>
<keyword evidence="10" id="KW-1185">Reference proteome</keyword>
<keyword evidence="7 8" id="KW-0472">Membrane</keyword>
<keyword evidence="6 8" id="KW-1133">Transmembrane helix</keyword>
<dbReference type="Proteomes" id="UP000051249">
    <property type="component" value="Unassembled WGS sequence"/>
</dbReference>
<name>A0A0R2N5C5_9LACO</name>
<feature type="transmembrane region" description="Helical" evidence="8">
    <location>
        <begin position="35"/>
        <end position="56"/>
    </location>
</feature>
<evidence type="ECO:0000256" key="4">
    <source>
        <dbReference type="ARBA" id="ARBA00022692"/>
    </source>
</evidence>
<dbReference type="OrthoDB" id="2148512at2"/>
<evidence type="ECO:0000256" key="6">
    <source>
        <dbReference type="ARBA" id="ARBA00022989"/>
    </source>
</evidence>
<dbReference type="GO" id="GO:0008360">
    <property type="term" value="P:regulation of cell shape"/>
    <property type="evidence" value="ECO:0007669"/>
    <property type="project" value="UniProtKB-KW"/>
</dbReference>
<evidence type="ECO:0000313" key="9">
    <source>
        <dbReference type="EMBL" id="KRO21023.1"/>
    </source>
</evidence>
<dbReference type="RefSeq" id="WP_057800493.1">
    <property type="nucleotide sequence ID" value="NZ_BJZZ01000057.1"/>
</dbReference>
<comment type="similarity">
    <text evidence="2">Belongs to the MreD family.</text>
</comment>
<dbReference type="InterPro" id="IPR007227">
    <property type="entry name" value="Cell_shape_determining_MreD"/>
</dbReference>
<dbReference type="NCBIfam" id="TIGR03426">
    <property type="entry name" value="shape_MreD"/>
    <property type="match status" value="1"/>
</dbReference>
<gene>
    <name evidence="9" type="ORF">IV88_GL001465</name>
</gene>
<keyword evidence="4 8" id="KW-0812">Transmembrane</keyword>
<evidence type="ECO:0000256" key="8">
    <source>
        <dbReference type="SAM" id="Phobius"/>
    </source>
</evidence>
<feature type="transmembrane region" description="Helical" evidence="8">
    <location>
        <begin position="138"/>
        <end position="163"/>
    </location>
</feature>
<proteinExistence type="inferred from homology"/>
<feature type="transmembrane region" description="Helical" evidence="8">
    <location>
        <begin position="9"/>
        <end position="29"/>
    </location>
</feature>
<dbReference type="AlphaFoldDB" id="A0A0R2N5C5"/>
<dbReference type="GO" id="GO:0005886">
    <property type="term" value="C:plasma membrane"/>
    <property type="evidence" value="ECO:0007669"/>
    <property type="project" value="UniProtKB-SubCell"/>
</dbReference>